<name>A0A9D2B3N0_9FIRM</name>
<evidence type="ECO:0000313" key="1">
    <source>
        <dbReference type="EMBL" id="HIX59276.1"/>
    </source>
</evidence>
<dbReference type="AlphaFoldDB" id="A0A9D2B3N0"/>
<dbReference type="EMBL" id="DXEX01000135">
    <property type="protein sequence ID" value="HIX59276.1"/>
    <property type="molecule type" value="Genomic_DNA"/>
</dbReference>
<reference evidence="1" key="2">
    <citation type="submission" date="2021-04" db="EMBL/GenBank/DDBJ databases">
        <authorList>
            <person name="Gilroy R."/>
        </authorList>
    </citation>
    <scope>NUCLEOTIDE SEQUENCE</scope>
    <source>
        <strain evidence="1">ChiSjej1B19-8411</strain>
    </source>
</reference>
<comment type="caution">
    <text evidence="1">The sequence shown here is derived from an EMBL/GenBank/DDBJ whole genome shotgun (WGS) entry which is preliminary data.</text>
</comment>
<reference evidence="1" key="1">
    <citation type="journal article" date="2021" name="PeerJ">
        <title>Extensive microbial diversity within the chicken gut microbiome revealed by metagenomics and culture.</title>
        <authorList>
            <person name="Gilroy R."/>
            <person name="Ravi A."/>
            <person name="Getino M."/>
            <person name="Pursley I."/>
            <person name="Horton D.L."/>
            <person name="Alikhan N.F."/>
            <person name="Baker D."/>
            <person name="Gharbi K."/>
            <person name="Hall N."/>
            <person name="Watson M."/>
            <person name="Adriaenssens E.M."/>
            <person name="Foster-Nyarko E."/>
            <person name="Jarju S."/>
            <person name="Secka A."/>
            <person name="Antonio M."/>
            <person name="Oren A."/>
            <person name="Chaudhuri R.R."/>
            <person name="La Ragione R."/>
            <person name="Hildebrand F."/>
            <person name="Pallen M.J."/>
        </authorList>
    </citation>
    <scope>NUCLEOTIDE SEQUENCE</scope>
    <source>
        <strain evidence="1">ChiSjej1B19-8411</strain>
    </source>
</reference>
<organism evidence="1 2">
    <name type="scientific">Candidatus Blautia gallistercoris</name>
    <dbReference type="NCBI Taxonomy" id="2838490"/>
    <lineage>
        <taxon>Bacteria</taxon>
        <taxon>Bacillati</taxon>
        <taxon>Bacillota</taxon>
        <taxon>Clostridia</taxon>
        <taxon>Lachnospirales</taxon>
        <taxon>Lachnospiraceae</taxon>
        <taxon>Blautia</taxon>
    </lineage>
</organism>
<evidence type="ECO:0000313" key="2">
    <source>
        <dbReference type="Proteomes" id="UP000886817"/>
    </source>
</evidence>
<proteinExistence type="predicted"/>
<gene>
    <name evidence="1" type="ORF">IAA45_06115</name>
</gene>
<dbReference type="Proteomes" id="UP000886817">
    <property type="component" value="Unassembled WGS sequence"/>
</dbReference>
<accession>A0A9D2B3N0</accession>
<sequence length="413" mass="46789">MSKKIDERIPQQVGDKTLPLHAAVKSPWDKLVSYHDAAHYCQRYTAVVSAAAMQAFRILIPDYVERSKAICKNAYNRLDAIMGMYNGGVAAGAMEGLCIHPFMAGQFTGAFTGDQGDDQLLMCGRVCDCGTYRAEKELDVCYWDIVGSELCRSTTQSLQACADQFAKQRHAGPSMEYHMVEAKGCGDLHCRIVAESREKYPMPEHEQWECFGPVATADQIKFTTEEYMVKESQVFREECDNRFINGTCSELDSNSLYPMVTMSNGCMYIYPVFDDLIREGRLTDETVNHVLKCVFEAAGKAAFGEMFAKEGLRAWLGAPHDVDDGRLIGGYIEMFLQCMRIDYQIEAFNKEEVIYVIDRNALANQMPRLPDCYVSYWYGMTKTLVSAMWSLWEEDSPEGKLRIRIAKKVDKFC</sequence>
<protein>
    <submittedName>
        <fullName evidence="1">Uncharacterized protein</fullName>
    </submittedName>
</protein>